<keyword evidence="11" id="KW-0325">Glycoprotein</keyword>
<keyword evidence="8 14" id="KW-0732">Signal</keyword>
<keyword evidence="16" id="KW-1185">Reference proteome</keyword>
<evidence type="ECO:0000256" key="9">
    <source>
        <dbReference type="ARBA" id="ARBA00022801"/>
    </source>
</evidence>
<comment type="function">
    <text evidence="13">Extracellular serine carboxypeptidase that contributes to pathogenicity.</text>
</comment>
<evidence type="ECO:0000256" key="4">
    <source>
        <dbReference type="ARBA" id="ARBA00022475"/>
    </source>
</evidence>
<dbReference type="RefSeq" id="XP_040796316.1">
    <property type="nucleotide sequence ID" value="XM_040945832.1"/>
</dbReference>
<dbReference type="PANTHER" id="PTHR11802:SF189">
    <property type="entry name" value="CARBOXYPEPTIDASE"/>
    <property type="match status" value="1"/>
</dbReference>
<evidence type="ECO:0000256" key="6">
    <source>
        <dbReference type="ARBA" id="ARBA00022645"/>
    </source>
</evidence>
<dbReference type="GO" id="GO:0006508">
    <property type="term" value="P:proteolysis"/>
    <property type="evidence" value="ECO:0007669"/>
    <property type="project" value="UniProtKB-KW"/>
</dbReference>
<dbReference type="GeneID" id="63863165"/>
<dbReference type="OrthoDB" id="443318at2759"/>
<evidence type="ECO:0000256" key="10">
    <source>
        <dbReference type="ARBA" id="ARBA00023026"/>
    </source>
</evidence>
<keyword evidence="10" id="KW-0843">Virulence</keyword>
<keyword evidence="6 14" id="KW-0121">Carboxypeptidase</keyword>
<keyword evidence="4" id="KW-1003">Cell membrane</keyword>
<evidence type="ECO:0000256" key="12">
    <source>
        <dbReference type="ARBA" id="ARBA00023288"/>
    </source>
</evidence>
<dbReference type="Pfam" id="PF00450">
    <property type="entry name" value="Peptidase_S10"/>
    <property type="match status" value="1"/>
</dbReference>
<keyword evidence="7 14" id="KW-0645">Protease</keyword>
<keyword evidence="12" id="KW-0449">Lipoprotein</keyword>
<dbReference type="InterPro" id="IPR033124">
    <property type="entry name" value="Ser_caboxypep_his_AS"/>
</dbReference>
<dbReference type="GO" id="GO:0005886">
    <property type="term" value="C:plasma membrane"/>
    <property type="evidence" value="ECO:0007669"/>
    <property type="project" value="UniProtKB-SubCell"/>
</dbReference>
<organism evidence="15 16">
    <name type="scientific">Aspergillus fijiensis CBS 313.89</name>
    <dbReference type="NCBI Taxonomy" id="1448319"/>
    <lineage>
        <taxon>Eukaryota</taxon>
        <taxon>Fungi</taxon>
        <taxon>Dikarya</taxon>
        <taxon>Ascomycota</taxon>
        <taxon>Pezizomycotina</taxon>
        <taxon>Eurotiomycetes</taxon>
        <taxon>Eurotiomycetidae</taxon>
        <taxon>Eurotiales</taxon>
        <taxon>Aspergillaceae</taxon>
        <taxon>Aspergillus</taxon>
    </lineage>
</organism>
<evidence type="ECO:0000256" key="11">
    <source>
        <dbReference type="ARBA" id="ARBA00023180"/>
    </source>
</evidence>
<feature type="chain" id="PRO_5034802330" description="Carboxypeptidase" evidence="14">
    <location>
        <begin position="19"/>
        <end position="630"/>
    </location>
</feature>
<dbReference type="PROSITE" id="PS00560">
    <property type="entry name" value="CARBOXYPEPT_SER_HIS"/>
    <property type="match status" value="1"/>
</dbReference>
<dbReference type="EMBL" id="KZ824698">
    <property type="protein sequence ID" value="RAK72304.1"/>
    <property type="molecule type" value="Genomic_DNA"/>
</dbReference>
<evidence type="ECO:0000313" key="15">
    <source>
        <dbReference type="EMBL" id="RAK72304.1"/>
    </source>
</evidence>
<dbReference type="InterPro" id="IPR018202">
    <property type="entry name" value="Ser_caboxypep_ser_AS"/>
</dbReference>
<sequence>MVVLTTLAITSLLGLASAQFPSKLEGVTVIQSKLHESVSISYKEPGICETTPGVRSYSGYVHLPPRFLNESDSGPQDYPINTFFWFFESRKDPENAPLAIWLNGGPGGSSLMGLFEELGPCTVAEDAQTTILNPYSWNNEVNLLFLDQPVQVGFSYDVPTNGTIFANANGEGSNILPGNFTTEIPESNLTHLVGTFASQQVNATADTTAHAAPALWQFVQTWFFEFPQYRPRDDRISLWAESYGGHYGPGFFRFFQEQNERVANGVAEPGARYLHLDTLGIVNGLVDSLVQGESYIHLGYNNTYGIEIFNQTTYEALLDHWERPGGCRDRLVKCRVALRDRDAGVVPSPNISSICEGIEQGCAGGAPQLYERELNNSWYDITHPKHDPFPPKSWLGYLTQESVLSALGVPVNFTAASPAVSDAFVGAIDIDHGGFLEAIAYLLDSGVKVHMMYGDRDFACNWLGGEAASLAVPYSRAEDFAAAGYTPLLTSEGVKGMTRQLGNFSFTRVYQAGHEVPSYQPLASLEIFNRATFDRDVPSGLVQVTDDFRTVGLRDTWSIKNERQPVPKARCYILYPGTCEPEVWKTVVDGTAVVRDWYVVEDADGDEDGDEDEDDALVDWRSQAVLDEAA</sequence>
<evidence type="ECO:0000256" key="2">
    <source>
        <dbReference type="ARBA" id="ARBA00004609"/>
    </source>
</evidence>
<evidence type="ECO:0000256" key="5">
    <source>
        <dbReference type="ARBA" id="ARBA00022622"/>
    </source>
</evidence>
<name>A0A8G1VWS6_9EURO</name>
<evidence type="ECO:0000256" key="14">
    <source>
        <dbReference type="RuleBase" id="RU361156"/>
    </source>
</evidence>
<keyword evidence="5" id="KW-0336">GPI-anchor</keyword>
<protein>
    <recommendedName>
        <fullName evidence="14">Carboxypeptidase</fullName>
        <ecNumber evidence="14">3.4.16.-</ecNumber>
    </recommendedName>
</protein>
<comment type="subcellular location">
    <subcellularLocation>
        <location evidence="2">Cell membrane</location>
        <topology evidence="2">Lipid-anchor</topology>
        <topology evidence="2">GPI-anchor</topology>
    </subcellularLocation>
</comment>
<evidence type="ECO:0000256" key="8">
    <source>
        <dbReference type="ARBA" id="ARBA00022729"/>
    </source>
</evidence>
<keyword evidence="5" id="KW-0472">Membrane</keyword>
<evidence type="ECO:0000256" key="1">
    <source>
        <dbReference type="ARBA" id="ARBA00001003"/>
    </source>
</evidence>
<dbReference type="GO" id="GO:0004185">
    <property type="term" value="F:serine-type carboxypeptidase activity"/>
    <property type="evidence" value="ECO:0007669"/>
    <property type="project" value="UniProtKB-UniRule"/>
</dbReference>
<accession>A0A8G1VWS6</accession>
<dbReference type="InterPro" id="IPR001563">
    <property type="entry name" value="Peptidase_S10"/>
</dbReference>
<feature type="signal peptide" evidence="14">
    <location>
        <begin position="1"/>
        <end position="18"/>
    </location>
</feature>
<dbReference type="GO" id="GO:0098552">
    <property type="term" value="C:side of membrane"/>
    <property type="evidence" value="ECO:0007669"/>
    <property type="project" value="UniProtKB-KW"/>
</dbReference>
<evidence type="ECO:0000256" key="3">
    <source>
        <dbReference type="ARBA" id="ARBA00009431"/>
    </source>
</evidence>
<comment type="similarity">
    <text evidence="3 14">Belongs to the peptidase S10 family.</text>
</comment>
<reference evidence="15 16" key="1">
    <citation type="submission" date="2018-02" db="EMBL/GenBank/DDBJ databases">
        <title>The genomes of Aspergillus section Nigri reveals drivers in fungal speciation.</title>
        <authorList>
            <consortium name="DOE Joint Genome Institute"/>
            <person name="Vesth T.C."/>
            <person name="Nybo J."/>
            <person name="Theobald S."/>
            <person name="Brandl J."/>
            <person name="Frisvad J.C."/>
            <person name="Nielsen K.F."/>
            <person name="Lyhne E.K."/>
            <person name="Kogle M.E."/>
            <person name="Kuo A."/>
            <person name="Riley R."/>
            <person name="Clum A."/>
            <person name="Nolan M."/>
            <person name="Lipzen A."/>
            <person name="Salamov A."/>
            <person name="Henrissat B."/>
            <person name="Wiebenga A."/>
            <person name="De vries R.P."/>
            <person name="Grigoriev I.V."/>
            <person name="Mortensen U.H."/>
            <person name="Andersen M.R."/>
            <person name="Baker S.E."/>
        </authorList>
    </citation>
    <scope>NUCLEOTIDE SEQUENCE [LARGE SCALE GENOMIC DNA]</scope>
    <source>
        <strain evidence="15 16">CBS 313.89</strain>
    </source>
</reference>
<dbReference type="AlphaFoldDB" id="A0A8G1VWS6"/>
<dbReference type="Gene3D" id="3.40.50.1820">
    <property type="entry name" value="alpha/beta hydrolase"/>
    <property type="match status" value="1"/>
</dbReference>
<gene>
    <name evidence="15" type="ORF">BO72DRAFT_452840</name>
</gene>
<dbReference type="InterPro" id="IPR029058">
    <property type="entry name" value="AB_hydrolase_fold"/>
</dbReference>
<proteinExistence type="inferred from homology"/>
<dbReference type="PANTHER" id="PTHR11802">
    <property type="entry name" value="SERINE PROTEASE FAMILY S10 SERINE CARBOXYPEPTIDASE"/>
    <property type="match status" value="1"/>
</dbReference>
<evidence type="ECO:0000256" key="13">
    <source>
        <dbReference type="ARBA" id="ARBA00037356"/>
    </source>
</evidence>
<keyword evidence="9 14" id="KW-0378">Hydrolase</keyword>
<dbReference type="EC" id="3.4.16.-" evidence="14"/>
<dbReference type="SUPFAM" id="SSF53474">
    <property type="entry name" value="alpha/beta-Hydrolases"/>
    <property type="match status" value="1"/>
</dbReference>
<dbReference type="VEuPathDB" id="FungiDB:BO72DRAFT_452840"/>
<evidence type="ECO:0000313" key="16">
    <source>
        <dbReference type="Proteomes" id="UP000249789"/>
    </source>
</evidence>
<dbReference type="GO" id="GO:0000324">
    <property type="term" value="C:fungal-type vacuole"/>
    <property type="evidence" value="ECO:0007669"/>
    <property type="project" value="TreeGrafter"/>
</dbReference>
<evidence type="ECO:0000256" key="7">
    <source>
        <dbReference type="ARBA" id="ARBA00022670"/>
    </source>
</evidence>
<dbReference type="Proteomes" id="UP000249789">
    <property type="component" value="Unassembled WGS sequence"/>
</dbReference>
<comment type="catalytic activity">
    <reaction evidence="1">
        <text>Preferential release of a C-terminal arginine or lysine residue.</text>
        <dbReference type="EC" id="3.4.16.6"/>
    </reaction>
</comment>
<dbReference type="PRINTS" id="PR00724">
    <property type="entry name" value="CRBOXYPTASEC"/>
</dbReference>
<dbReference type="PROSITE" id="PS00131">
    <property type="entry name" value="CARBOXYPEPT_SER_SER"/>
    <property type="match status" value="1"/>
</dbReference>